<protein>
    <submittedName>
        <fullName evidence="1">Polyketide cyclase</fullName>
    </submittedName>
</protein>
<dbReference type="AlphaFoldDB" id="A0A158JRT7"/>
<dbReference type="SUPFAM" id="SSF54427">
    <property type="entry name" value="NTF2-like"/>
    <property type="match status" value="1"/>
</dbReference>
<dbReference type="PANTHER" id="PTHR38436">
    <property type="entry name" value="POLYKETIDE CYCLASE SNOAL-LIKE DOMAIN"/>
    <property type="match status" value="1"/>
</dbReference>
<dbReference type="EMBL" id="FCON02000046">
    <property type="protein sequence ID" value="SAL71040.1"/>
    <property type="molecule type" value="Genomic_DNA"/>
</dbReference>
<dbReference type="Pfam" id="PF07366">
    <property type="entry name" value="SnoaL"/>
    <property type="match status" value="1"/>
</dbReference>
<dbReference type="Proteomes" id="UP000054770">
    <property type="component" value="Unassembled WGS sequence"/>
</dbReference>
<dbReference type="Gene3D" id="3.10.450.50">
    <property type="match status" value="1"/>
</dbReference>
<name>A0A158JRT7_9BURK</name>
<proteinExistence type="predicted"/>
<organism evidence="1 2">
    <name type="scientific">Caballeronia choica</name>
    <dbReference type="NCBI Taxonomy" id="326476"/>
    <lineage>
        <taxon>Bacteria</taxon>
        <taxon>Pseudomonadati</taxon>
        <taxon>Pseudomonadota</taxon>
        <taxon>Betaproteobacteria</taxon>
        <taxon>Burkholderiales</taxon>
        <taxon>Burkholderiaceae</taxon>
        <taxon>Caballeronia</taxon>
    </lineage>
</organism>
<reference evidence="1" key="1">
    <citation type="submission" date="2016-01" db="EMBL/GenBank/DDBJ databases">
        <authorList>
            <person name="Peeters C."/>
        </authorList>
    </citation>
    <scope>NUCLEOTIDE SEQUENCE [LARGE SCALE GENOMIC DNA]</scope>
    <source>
        <strain evidence="1">LMG 22940</strain>
    </source>
</reference>
<evidence type="ECO:0000313" key="2">
    <source>
        <dbReference type="Proteomes" id="UP000054770"/>
    </source>
</evidence>
<evidence type="ECO:0000313" key="1">
    <source>
        <dbReference type="EMBL" id="SAL71040.1"/>
    </source>
</evidence>
<gene>
    <name evidence="1" type="ORF">AWB68_04091</name>
</gene>
<accession>A0A158JRT7</accession>
<dbReference type="RefSeq" id="WP_087646176.1">
    <property type="nucleotide sequence ID" value="NZ_FCON02000046.1"/>
</dbReference>
<comment type="caution">
    <text evidence="1">The sequence shown here is derived from an EMBL/GenBank/DDBJ whole genome shotgun (WGS) entry which is preliminary data.</text>
</comment>
<dbReference type="OrthoDB" id="9182871at2"/>
<sequence>MSDEIPATPAADDAAKRTVARVYQAFEQCDIALLRAAVTPDWQYIAGSEDSVMLVDDMIPLFSNLSVGLPGLKIDLLDVIVHDNRVAVRARVTATHTGPIAGIAPTSKPVAFAVHSFHELRGDRVAKTWHLEDRLALYRQIGTFPPPQET</sequence>
<dbReference type="InterPro" id="IPR032710">
    <property type="entry name" value="NTF2-like_dom_sf"/>
</dbReference>
<dbReference type="PANTHER" id="PTHR38436:SF1">
    <property type="entry name" value="ESTER CYCLASE"/>
    <property type="match status" value="1"/>
</dbReference>
<keyword evidence="2" id="KW-1185">Reference proteome</keyword>
<dbReference type="InterPro" id="IPR009959">
    <property type="entry name" value="Cyclase_SnoaL-like"/>
</dbReference>
<dbReference type="GO" id="GO:0030638">
    <property type="term" value="P:polyketide metabolic process"/>
    <property type="evidence" value="ECO:0007669"/>
    <property type="project" value="InterPro"/>
</dbReference>